<feature type="transmembrane region" description="Helical" evidence="12">
    <location>
        <begin position="165"/>
        <end position="189"/>
    </location>
</feature>
<dbReference type="EC" id="2.7.7.41" evidence="6 11"/>
<name>A0ABT2HWQ7_9MICO</name>
<gene>
    <name evidence="13" type="ORF">M3D15_05340</name>
</gene>
<dbReference type="GO" id="GO:0016779">
    <property type="term" value="F:nucleotidyltransferase activity"/>
    <property type="evidence" value="ECO:0007669"/>
    <property type="project" value="UniProtKB-KW"/>
</dbReference>
<feature type="transmembrane region" description="Helical" evidence="12">
    <location>
        <begin position="272"/>
        <end position="292"/>
    </location>
</feature>
<evidence type="ECO:0000313" key="13">
    <source>
        <dbReference type="EMBL" id="MCT2042757.1"/>
    </source>
</evidence>
<evidence type="ECO:0000256" key="6">
    <source>
        <dbReference type="ARBA" id="ARBA00012487"/>
    </source>
</evidence>
<feature type="transmembrane region" description="Helical" evidence="12">
    <location>
        <begin position="20"/>
        <end position="39"/>
    </location>
</feature>
<feature type="transmembrane region" description="Helical" evidence="12">
    <location>
        <begin position="59"/>
        <end position="91"/>
    </location>
</feature>
<evidence type="ECO:0000256" key="2">
    <source>
        <dbReference type="ARBA" id="ARBA00004141"/>
    </source>
</evidence>
<comment type="subcellular location">
    <subcellularLocation>
        <location evidence="2">Membrane</location>
        <topology evidence="2">Multi-pass membrane protein</topology>
    </subcellularLocation>
</comment>
<dbReference type="Pfam" id="PF01148">
    <property type="entry name" value="CTP_transf_1"/>
    <property type="match status" value="1"/>
</dbReference>
<dbReference type="PANTHER" id="PTHR43535:SF1">
    <property type="entry name" value="PHOSPHATIDATE CYTIDYLYLTRANSFERASE"/>
    <property type="match status" value="1"/>
</dbReference>
<dbReference type="PROSITE" id="PS01315">
    <property type="entry name" value="CDS"/>
    <property type="match status" value="1"/>
</dbReference>
<dbReference type="InterPro" id="IPR000374">
    <property type="entry name" value="PC_trans"/>
</dbReference>
<comment type="pathway">
    <text evidence="4">Lipid metabolism.</text>
</comment>
<proteinExistence type="inferred from homology"/>
<comment type="caution">
    <text evidence="13">The sequence shown here is derived from an EMBL/GenBank/DDBJ whole genome shotgun (WGS) entry which is preliminary data.</text>
</comment>
<protein>
    <recommendedName>
        <fullName evidence="6 11">Phosphatidate cytidylyltransferase</fullName>
        <ecNumber evidence="6 11">2.7.7.41</ecNumber>
    </recommendedName>
</protein>
<dbReference type="EMBL" id="JALXSQ010000015">
    <property type="protein sequence ID" value="MCT2042757.1"/>
    <property type="molecule type" value="Genomic_DNA"/>
</dbReference>
<feature type="transmembrane region" description="Helical" evidence="12">
    <location>
        <begin position="127"/>
        <end position="145"/>
    </location>
</feature>
<evidence type="ECO:0000256" key="4">
    <source>
        <dbReference type="ARBA" id="ARBA00005189"/>
    </source>
</evidence>
<keyword evidence="14" id="KW-1185">Reference proteome</keyword>
<sequence>MIDLFNLPTVGLIDATGWRLLLGVLAVLIIASLATLILSHTLTSERHAGLITNLRARTWAWWGMVAVIAGVLMLGETATVILFAVLSFLALREFITISPTTQRDHGALVWMFWIILPLHYISVWNHWYGFFAMFIPVYAFLFLPARQALAGDTKSFMRRASVVQWSLMVSVYAVSHVPALLQLPVAMMYGRDVAEGSAPGSGGPAGANLLLFLVIVVQGSDVLQYVWGKTLGKHPIAPKVSPNKTWEGFIGGVLSATALGTTLWWVTPFTWWQAAIFAFLSCLLGFAGGLVMSSIKRDRGIKDFGSLIPGHGGVMDRIDSLTFAGPVFFHLVRFFFS</sequence>
<feature type="transmembrane region" description="Helical" evidence="12">
    <location>
        <begin position="248"/>
        <end position="266"/>
    </location>
</feature>
<evidence type="ECO:0000313" key="14">
    <source>
        <dbReference type="Proteomes" id="UP001525379"/>
    </source>
</evidence>
<keyword evidence="10 12" id="KW-0472">Membrane</keyword>
<keyword evidence="7 11" id="KW-0808">Transferase</keyword>
<reference evidence="13 14" key="1">
    <citation type="submission" date="2022-04" db="EMBL/GenBank/DDBJ databases">
        <title>Human microbiome associated bacterial genomes.</title>
        <authorList>
            <person name="Sandstrom S."/>
            <person name="Salamzade R."/>
            <person name="Kalan L.R."/>
        </authorList>
    </citation>
    <scope>NUCLEOTIDE SEQUENCE [LARGE SCALE GENOMIC DNA]</scope>
    <source>
        <strain evidence="14">p3-SID1799</strain>
    </source>
</reference>
<keyword evidence="8 11" id="KW-0812">Transmembrane</keyword>
<keyword evidence="9 12" id="KW-1133">Transmembrane helix</keyword>
<keyword evidence="11 13" id="KW-0548">Nucleotidyltransferase</keyword>
<organism evidence="13 14">
    <name type="scientific">Pseudoclavibacter albus</name>
    <dbReference type="NCBI Taxonomy" id="272241"/>
    <lineage>
        <taxon>Bacteria</taxon>
        <taxon>Bacillati</taxon>
        <taxon>Actinomycetota</taxon>
        <taxon>Actinomycetes</taxon>
        <taxon>Micrococcales</taxon>
        <taxon>Microbacteriaceae</taxon>
        <taxon>Pseudoclavibacter</taxon>
    </lineage>
</organism>
<dbReference type="RefSeq" id="WP_260104170.1">
    <property type="nucleotide sequence ID" value="NZ_JALXSQ010000015.1"/>
</dbReference>
<dbReference type="PANTHER" id="PTHR43535">
    <property type="entry name" value="PHOSPHATIDATE CYTIDYLYLTRANSFERASE"/>
    <property type="match status" value="1"/>
</dbReference>
<evidence type="ECO:0000256" key="10">
    <source>
        <dbReference type="ARBA" id="ARBA00023136"/>
    </source>
</evidence>
<dbReference type="Proteomes" id="UP001525379">
    <property type="component" value="Unassembled WGS sequence"/>
</dbReference>
<evidence type="ECO:0000256" key="8">
    <source>
        <dbReference type="ARBA" id="ARBA00022692"/>
    </source>
</evidence>
<evidence type="ECO:0000256" key="3">
    <source>
        <dbReference type="ARBA" id="ARBA00005119"/>
    </source>
</evidence>
<comment type="similarity">
    <text evidence="5 11">Belongs to the CDS family.</text>
</comment>
<evidence type="ECO:0000256" key="9">
    <source>
        <dbReference type="ARBA" id="ARBA00022989"/>
    </source>
</evidence>
<accession>A0ABT2HWQ7</accession>
<comment type="pathway">
    <text evidence="3 11">Phospholipid metabolism; CDP-diacylglycerol biosynthesis; CDP-diacylglycerol from sn-glycerol 3-phosphate: step 3/3.</text>
</comment>
<feature type="transmembrane region" description="Helical" evidence="12">
    <location>
        <begin position="103"/>
        <end position="121"/>
    </location>
</feature>
<evidence type="ECO:0000256" key="5">
    <source>
        <dbReference type="ARBA" id="ARBA00010185"/>
    </source>
</evidence>
<feature type="transmembrane region" description="Helical" evidence="12">
    <location>
        <begin position="209"/>
        <end position="227"/>
    </location>
</feature>
<evidence type="ECO:0000256" key="12">
    <source>
        <dbReference type="SAM" id="Phobius"/>
    </source>
</evidence>
<comment type="catalytic activity">
    <reaction evidence="1 11">
        <text>a 1,2-diacyl-sn-glycero-3-phosphate + CTP + H(+) = a CDP-1,2-diacyl-sn-glycerol + diphosphate</text>
        <dbReference type="Rhea" id="RHEA:16229"/>
        <dbReference type="ChEBI" id="CHEBI:15378"/>
        <dbReference type="ChEBI" id="CHEBI:33019"/>
        <dbReference type="ChEBI" id="CHEBI:37563"/>
        <dbReference type="ChEBI" id="CHEBI:58332"/>
        <dbReference type="ChEBI" id="CHEBI:58608"/>
        <dbReference type="EC" id="2.7.7.41"/>
    </reaction>
</comment>
<evidence type="ECO:0000256" key="1">
    <source>
        <dbReference type="ARBA" id="ARBA00001698"/>
    </source>
</evidence>
<evidence type="ECO:0000256" key="7">
    <source>
        <dbReference type="ARBA" id="ARBA00022679"/>
    </source>
</evidence>
<evidence type="ECO:0000256" key="11">
    <source>
        <dbReference type="RuleBase" id="RU003938"/>
    </source>
</evidence>